<dbReference type="Pfam" id="PF00076">
    <property type="entry name" value="RRM_1"/>
    <property type="match status" value="1"/>
</dbReference>
<dbReference type="GO" id="GO:0005634">
    <property type="term" value="C:nucleus"/>
    <property type="evidence" value="ECO:0007669"/>
    <property type="project" value="TreeGrafter"/>
</dbReference>
<evidence type="ECO:0000259" key="4">
    <source>
        <dbReference type="PROSITE" id="PS50102"/>
    </source>
</evidence>
<gene>
    <name evidence="5" type="primary">YRA1</name>
    <name evidence="5" type="ORF">OC846_005332</name>
</gene>
<feature type="compositionally biased region" description="Basic and acidic residues" evidence="3">
    <location>
        <begin position="227"/>
        <end position="238"/>
    </location>
</feature>
<organism evidence="5 6">
    <name type="scientific">Tilletia horrida</name>
    <dbReference type="NCBI Taxonomy" id="155126"/>
    <lineage>
        <taxon>Eukaryota</taxon>
        <taxon>Fungi</taxon>
        <taxon>Dikarya</taxon>
        <taxon>Basidiomycota</taxon>
        <taxon>Ustilaginomycotina</taxon>
        <taxon>Exobasidiomycetes</taxon>
        <taxon>Tilletiales</taxon>
        <taxon>Tilletiaceae</taxon>
        <taxon>Tilletia</taxon>
    </lineage>
</organism>
<dbReference type="Proteomes" id="UP001176517">
    <property type="component" value="Unassembled WGS sequence"/>
</dbReference>
<keyword evidence="6" id="KW-1185">Reference proteome</keyword>
<sequence>MSSKLDQSLSDIIAAKPKTRAGSSRGRRPGSAGGAAGGRKRGSGGAGAKASVVGGAAASAKTAANKQRAPVVIPGRVPAGARDQGSKIIVSNLPLDVTETQVKELLSTQIGPLKRVSMSHRANGQSTGNCTVEFQRAEDGNRAYNQFNNRLIDGKRQMKIEVVVDPAKAAAQLVPAAAAPAKGAAAPARAANGGGRRGGRPAGRGAGAKRATRPKKSAEDLDAEMEDYAKNADKPAVA</sequence>
<evidence type="ECO:0000313" key="5">
    <source>
        <dbReference type="EMBL" id="KAK0546293.1"/>
    </source>
</evidence>
<dbReference type="PANTHER" id="PTHR19965:SF35">
    <property type="entry name" value="RNA ANNEALING PROTEIN YRA1"/>
    <property type="match status" value="1"/>
</dbReference>
<feature type="region of interest" description="Disordered" evidence="3">
    <location>
        <begin position="178"/>
        <end position="238"/>
    </location>
</feature>
<keyword evidence="1 2" id="KW-0694">RNA-binding</keyword>
<dbReference type="InterPro" id="IPR000504">
    <property type="entry name" value="RRM_dom"/>
</dbReference>
<evidence type="ECO:0000256" key="1">
    <source>
        <dbReference type="ARBA" id="ARBA00022884"/>
    </source>
</evidence>
<dbReference type="Gene3D" id="3.30.70.330">
    <property type="match status" value="1"/>
</dbReference>
<proteinExistence type="predicted"/>
<dbReference type="InterPro" id="IPR012677">
    <property type="entry name" value="Nucleotide-bd_a/b_plait_sf"/>
</dbReference>
<dbReference type="Pfam" id="PF13865">
    <property type="entry name" value="FoP_duplication"/>
    <property type="match status" value="1"/>
</dbReference>
<feature type="compositionally biased region" description="Polar residues" evidence="3">
    <location>
        <begin position="1"/>
        <end position="10"/>
    </location>
</feature>
<name>A0AAN6GN59_9BASI</name>
<evidence type="ECO:0000256" key="3">
    <source>
        <dbReference type="SAM" id="MobiDB-lite"/>
    </source>
</evidence>
<dbReference type="InterPro" id="IPR035979">
    <property type="entry name" value="RBD_domain_sf"/>
</dbReference>
<dbReference type="EMBL" id="JAPDMZ010000198">
    <property type="protein sequence ID" value="KAK0546293.1"/>
    <property type="molecule type" value="Genomic_DNA"/>
</dbReference>
<feature type="compositionally biased region" description="Gly residues" evidence="3">
    <location>
        <begin position="31"/>
        <end position="47"/>
    </location>
</feature>
<protein>
    <submittedName>
        <fullName evidence="5">RNA-binding RNA annealing protein</fullName>
    </submittedName>
</protein>
<evidence type="ECO:0000256" key="2">
    <source>
        <dbReference type="PROSITE-ProRule" id="PRU00176"/>
    </source>
</evidence>
<dbReference type="SUPFAM" id="SSF54928">
    <property type="entry name" value="RNA-binding domain, RBD"/>
    <property type="match status" value="1"/>
</dbReference>
<dbReference type="SMART" id="SM01218">
    <property type="entry name" value="FoP_duplication"/>
    <property type="match status" value="1"/>
</dbReference>
<dbReference type="GO" id="GO:0003729">
    <property type="term" value="F:mRNA binding"/>
    <property type="evidence" value="ECO:0007669"/>
    <property type="project" value="TreeGrafter"/>
</dbReference>
<dbReference type="PROSITE" id="PS50102">
    <property type="entry name" value="RRM"/>
    <property type="match status" value="1"/>
</dbReference>
<comment type="caution">
    <text evidence="5">The sequence shown here is derived from an EMBL/GenBank/DDBJ whole genome shotgun (WGS) entry which is preliminary data.</text>
</comment>
<dbReference type="InterPro" id="IPR051229">
    <property type="entry name" value="ALYREF_mRNA_export"/>
</dbReference>
<dbReference type="SMART" id="SM00360">
    <property type="entry name" value="RRM"/>
    <property type="match status" value="1"/>
</dbReference>
<reference evidence="5" key="1">
    <citation type="journal article" date="2023" name="PhytoFront">
        <title>Draft Genome Resources of Seven Strains of Tilletia horrida, Causal Agent of Kernel Smut of Rice.</title>
        <authorList>
            <person name="Khanal S."/>
            <person name="Antony Babu S."/>
            <person name="Zhou X.G."/>
        </authorList>
    </citation>
    <scope>NUCLEOTIDE SEQUENCE</scope>
    <source>
        <strain evidence="5">TX6</strain>
    </source>
</reference>
<dbReference type="PANTHER" id="PTHR19965">
    <property type="entry name" value="RNA AND EXPORT FACTOR BINDING PROTEIN"/>
    <property type="match status" value="1"/>
</dbReference>
<dbReference type="InterPro" id="IPR025715">
    <property type="entry name" value="FoP_C"/>
</dbReference>
<feature type="compositionally biased region" description="Gly residues" evidence="3">
    <location>
        <begin position="192"/>
        <end position="206"/>
    </location>
</feature>
<feature type="compositionally biased region" description="Low complexity" evidence="3">
    <location>
        <begin position="48"/>
        <end position="64"/>
    </location>
</feature>
<feature type="domain" description="RRM" evidence="4">
    <location>
        <begin position="86"/>
        <end position="165"/>
    </location>
</feature>
<accession>A0AAN6GN59</accession>
<evidence type="ECO:0000313" key="6">
    <source>
        <dbReference type="Proteomes" id="UP001176517"/>
    </source>
</evidence>
<feature type="compositionally biased region" description="Low complexity" evidence="3">
    <location>
        <begin position="178"/>
        <end position="191"/>
    </location>
</feature>
<dbReference type="AlphaFoldDB" id="A0AAN6GN59"/>
<feature type="region of interest" description="Disordered" evidence="3">
    <location>
        <begin position="1"/>
        <end position="67"/>
    </location>
</feature>